<name>A0AAN7YI13_9PEZI</name>
<feature type="compositionally biased region" description="Basic and acidic residues" evidence="1">
    <location>
        <begin position="12"/>
        <end position="21"/>
    </location>
</feature>
<feature type="region of interest" description="Disordered" evidence="1">
    <location>
        <begin position="1"/>
        <end position="80"/>
    </location>
</feature>
<feature type="compositionally biased region" description="Basic residues" evidence="1">
    <location>
        <begin position="30"/>
        <end position="39"/>
    </location>
</feature>
<dbReference type="Proteomes" id="UP001310890">
    <property type="component" value="Unassembled WGS sequence"/>
</dbReference>
<sequence length="1093" mass="118925">MKFRPSLQLPREPGEAGKDGQEPGPPGHPFKMRSLRYQRSKTWNTGEETGERKLATRLPAQEEEMVESTPPGRRGSRKLAVQDFFRRTSSRLRTSAGNNNNNNNNNNNATSTHGTENKFPRLPVRGKSRRVKQPVSRHASKRNSHMHSFDISDDVIARLSQPGKTETQGKIQSNSFFVQQRIRASSREASSSSALVTPLLRTAHSQAELDRKPLSRREVDEMFIGAPYFRVQEVGGGRCRPQVVFRGEDVAASQRFGTDYASLEHASFQASSLGLHRTRQRTDEATEDLLARANRNALSSDLLELPSMLSATGLDPGTIGFEHFLHLPLADTALLSPDPSSLDRKRFPLKADPEQLGLREWNPELLIYRLDELSGLHAAQHSLQQQRRWTEASIAEMGEELFGKVLDAELGTTFVGTGDVSLKAQIAALQRVLAEEGLWFDFGVVEERIRVGMVMWGGGGEEVGAGGAAARVSGRDVLLLQVLLAAELLVRLQAVRGSPGSLSEEEIKVVGDRQTRKLEWDLVLARTFLENLAIRARTPLESSRADKRTSRFSVFTFLTAKESPDDGEVEVVEPVILPRNEELQLEGLMRFAEAIEWPHRGEVRDQVQARLSGHESTTRSSSPLAVQGMNQRPVSGFSMYATPLSSPRLPLESAPTVRKSWLGGITSQLQTRPGLSRMTTANSIQLLAASPPTTDDSDAGFDVGGWLSRSWLAGLVLPGEPASHFLISTLLENSSEALEALGDSANLYGGFVYRGRGYWSLSCVVGRVLAATRGAGECMGWVSVPLLGSRGGELGDGWVEVDVKDLPLPCSGTRVQRIKDEGVVARDSDPLHGVAVEALQAGDFSTPVDGPLVMGNEVCCHGLSFSAGSSGLPEDEEAAEAQGASMTFSSPLNTRLGELVVPLTYDVQFVASYPCHPESPKSPTITSSHKTFSPLAAAAEKSKNATRQRGNTLKTNATEGGNLPPSNLRPEPARASATTLSLVDIERELPPLPAHPLHFEHHYTIIPVATLLSAGPQPKRPRALSSPEERGTSPWDGEITILDCRGGWELELLGRAWCAKKGENALVGRSGRTCLGCCVREARGLGIGVVLRI</sequence>
<comment type="caution">
    <text evidence="2">The sequence shown here is derived from an EMBL/GenBank/DDBJ whole genome shotgun (WGS) entry which is preliminary data.</text>
</comment>
<feature type="region of interest" description="Disordered" evidence="1">
    <location>
        <begin position="1016"/>
        <end position="1036"/>
    </location>
</feature>
<organism evidence="2 3">
    <name type="scientific">Meristemomyces frigidus</name>
    <dbReference type="NCBI Taxonomy" id="1508187"/>
    <lineage>
        <taxon>Eukaryota</taxon>
        <taxon>Fungi</taxon>
        <taxon>Dikarya</taxon>
        <taxon>Ascomycota</taxon>
        <taxon>Pezizomycotina</taxon>
        <taxon>Dothideomycetes</taxon>
        <taxon>Dothideomycetidae</taxon>
        <taxon>Mycosphaerellales</taxon>
        <taxon>Teratosphaeriaceae</taxon>
        <taxon>Meristemomyces</taxon>
    </lineage>
</organism>
<dbReference type="PANTHER" id="PTHR42345">
    <property type="entry name" value="TPR_REGION DOMAIN-CONTAINING PROTEIN"/>
    <property type="match status" value="1"/>
</dbReference>
<feature type="region of interest" description="Disordered" evidence="1">
    <location>
        <begin position="936"/>
        <end position="975"/>
    </location>
</feature>
<dbReference type="PANTHER" id="PTHR42345:SF2">
    <property type="entry name" value="HELICASE-LIKE PROTEIN"/>
    <property type="match status" value="1"/>
</dbReference>
<protein>
    <submittedName>
        <fullName evidence="2">Uncharacterized protein</fullName>
    </submittedName>
</protein>
<evidence type="ECO:0000256" key="1">
    <source>
        <dbReference type="SAM" id="MobiDB-lite"/>
    </source>
</evidence>
<gene>
    <name evidence="2" type="ORF">LTR62_001747</name>
</gene>
<proteinExistence type="predicted"/>
<feature type="compositionally biased region" description="Polar residues" evidence="1">
    <location>
        <begin position="945"/>
        <end position="959"/>
    </location>
</feature>
<dbReference type="EMBL" id="JAVRRL010000014">
    <property type="protein sequence ID" value="KAK5115050.1"/>
    <property type="molecule type" value="Genomic_DNA"/>
</dbReference>
<accession>A0AAN7YI13</accession>
<feature type="region of interest" description="Disordered" evidence="1">
    <location>
        <begin position="92"/>
        <end position="151"/>
    </location>
</feature>
<reference evidence="2" key="1">
    <citation type="submission" date="2023-08" db="EMBL/GenBank/DDBJ databases">
        <title>Black Yeasts Isolated from many extreme environments.</title>
        <authorList>
            <person name="Coleine C."/>
            <person name="Stajich J.E."/>
            <person name="Selbmann L."/>
        </authorList>
    </citation>
    <scope>NUCLEOTIDE SEQUENCE</scope>
    <source>
        <strain evidence="2">CCFEE 5401</strain>
    </source>
</reference>
<feature type="compositionally biased region" description="Low complexity" evidence="1">
    <location>
        <begin position="92"/>
        <end position="108"/>
    </location>
</feature>
<evidence type="ECO:0000313" key="3">
    <source>
        <dbReference type="Proteomes" id="UP001310890"/>
    </source>
</evidence>
<dbReference type="AlphaFoldDB" id="A0AAN7YI13"/>
<evidence type="ECO:0000313" key="2">
    <source>
        <dbReference type="EMBL" id="KAK5115050.1"/>
    </source>
</evidence>